<dbReference type="Proteomes" id="UP000887579">
    <property type="component" value="Unplaced"/>
</dbReference>
<dbReference type="WBParaSite" id="ES5_v2.g29670.t1">
    <property type="protein sequence ID" value="ES5_v2.g29670.t1"/>
    <property type="gene ID" value="ES5_v2.g29670"/>
</dbReference>
<name>A0AC34GIZ1_9BILA</name>
<organism evidence="1 2">
    <name type="scientific">Panagrolaimus sp. ES5</name>
    <dbReference type="NCBI Taxonomy" id="591445"/>
    <lineage>
        <taxon>Eukaryota</taxon>
        <taxon>Metazoa</taxon>
        <taxon>Ecdysozoa</taxon>
        <taxon>Nematoda</taxon>
        <taxon>Chromadorea</taxon>
        <taxon>Rhabditida</taxon>
        <taxon>Tylenchina</taxon>
        <taxon>Panagrolaimomorpha</taxon>
        <taxon>Panagrolaimoidea</taxon>
        <taxon>Panagrolaimidae</taxon>
        <taxon>Panagrolaimus</taxon>
    </lineage>
</organism>
<proteinExistence type="predicted"/>
<sequence length="54" mass="6218">MVELNRVVGNILNVAKTKKKPAVDEKNDDSKSNDKKKRGRPKKNEKVDDEDYCE</sequence>
<accession>A0AC34GIZ1</accession>
<reference evidence="2" key="1">
    <citation type="submission" date="2022-11" db="UniProtKB">
        <authorList>
            <consortium name="WormBaseParasite"/>
        </authorList>
    </citation>
    <scope>IDENTIFICATION</scope>
</reference>
<evidence type="ECO:0000313" key="2">
    <source>
        <dbReference type="WBParaSite" id="ES5_v2.g29670.t1"/>
    </source>
</evidence>
<evidence type="ECO:0000313" key="1">
    <source>
        <dbReference type="Proteomes" id="UP000887579"/>
    </source>
</evidence>
<protein>
    <submittedName>
        <fullName evidence="2">Uncharacterized protein</fullName>
    </submittedName>
</protein>